<organism evidence="1 2">
    <name type="scientific">Trifolium medium</name>
    <dbReference type="NCBI Taxonomy" id="97028"/>
    <lineage>
        <taxon>Eukaryota</taxon>
        <taxon>Viridiplantae</taxon>
        <taxon>Streptophyta</taxon>
        <taxon>Embryophyta</taxon>
        <taxon>Tracheophyta</taxon>
        <taxon>Spermatophyta</taxon>
        <taxon>Magnoliopsida</taxon>
        <taxon>eudicotyledons</taxon>
        <taxon>Gunneridae</taxon>
        <taxon>Pentapetalae</taxon>
        <taxon>rosids</taxon>
        <taxon>fabids</taxon>
        <taxon>Fabales</taxon>
        <taxon>Fabaceae</taxon>
        <taxon>Papilionoideae</taxon>
        <taxon>50 kb inversion clade</taxon>
        <taxon>NPAAA clade</taxon>
        <taxon>Hologalegina</taxon>
        <taxon>IRL clade</taxon>
        <taxon>Trifolieae</taxon>
        <taxon>Trifolium</taxon>
    </lineage>
</organism>
<name>A0A392N4F7_9FABA</name>
<keyword evidence="2" id="KW-1185">Reference proteome</keyword>
<dbReference type="Proteomes" id="UP000265520">
    <property type="component" value="Unassembled WGS sequence"/>
</dbReference>
<sequence>MHRCILGMHRFKISSGLSLRDMHQFILNMHRCTFLSGPLCTGSTARFTGASFPQILMQCTNAFWTCTSSSWKLTHLNFPDFKLILT</sequence>
<gene>
    <name evidence="1" type="ORF">A2U01_0015671</name>
</gene>
<reference evidence="1 2" key="1">
    <citation type="journal article" date="2018" name="Front. Plant Sci.">
        <title>Red Clover (Trifolium pratense) and Zigzag Clover (T. medium) - A Picture of Genomic Similarities and Differences.</title>
        <authorList>
            <person name="Dluhosova J."/>
            <person name="Istvanek J."/>
            <person name="Nedelnik J."/>
            <person name="Repkova J."/>
        </authorList>
    </citation>
    <scope>NUCLEOTIDE SEQUENCE [LARGE SCALE GENOMIC DNA]</scope>
    <source>
        <strain evidence="2">cv. 10/8</strain>
        <tissue evidence="1">Leaf</tissue>
    </source>
</reference>
<proteinExistence type="predicted"/>
<dbReference type="AlphaFoldDB" id="A0A392N4F7"/>
<dbReference type="EMBL" id="LXQA010027960">
    <property type="protein sequence ID" value="MCH94706.1"/>
    <property type="molecule type" value="Genomic_DNA"/>
</dbReference>
<accession>A0A392N4F7</accession>
<comment type="caution">
    <text evidence="1">The sequence shown here is derived from an EMBL/GenBank/DDBJ whole genome shotgun (WGS) entry which is preliminary data.</text>
</comment>
<evidence type="ECO:0000313" key="1">
    <source>
        <dbReference type="EMBL" id="MCH94706.1"/>
    </source>
</evidence>
<protein>
    <submittedName>
        <fullName evidence="1">Uncharacterized protein</fullName>
    </submittedName>
</protein>
<evidence type="ECO:0000313" key="2">
    <source>
        <dbReference type="Proteomes" id="UP000265520"/>
    </source>
</evidence>